<gene>
    <name evidence="5" type="ORF">GCM10008111_14150</name>
</gene>
<dbReference type="Gene3D" id="3.40.50.720">
    <property type="entry name" value="NAD(P)-binding Rossmann-like Domain"/>
    <property type="match status" value="1"/>
</dbReference>
<dbReference type="PIRSF" id="PIRSF000103">
    <property type="entry name" value="HIBADH"/>
    <property type="match status" value="1"/>
</dbReference>
<dbReference type="InterPro" id="IPR015815">
    <property type="entry name" value="HIBADH-related"/>
</dbReference>
<dbReference type="InterPro" id="IPR006115">
    <property type="entry name" value="6PGDH_NADP-bd"/>
</dbReference>
<dbReference type="Pfam" id="PF14833">
    <property type="entry name" value="NAD_binding_11"/>
    <property type="match status" value="1"/>
</dbReference>
<feature type="domain" description="6-phosphogluconate dehydrogenase NADP-binding" evidence="3">
    <location>
        <begin position="1"/>
        <end position="148"/>
    </location>
</feature>
<evidence type="ECO:0000256" key="1">
    <source>
        <dbReference type="ARBA" id="ARBA00023002"/>
    </source>
</evidence>
<feature type="domain" description="3-hydroxyisobutyrate dehydrogenase-like NAD-binding" evidence="4">
    <location>
        <begin position="151"/>
        <end position="270"/>
    </location>
</feature>
<proteinExistence type="predicted"/>
<evidence type="ECO:0000313" key="5">
    <source>
        <dbReference type="EMBL" id="GGW59230.1"/>
    </source>
</evidence>
<dbReference type="PANTHER" id="PTHR43060">
    <property type="entry name" value="3-HYDROXYISOBUTYRATE DEHYDROGENASE-LIKE 1, MITOCHONDRIAL-RELATED"/>
    <property type="match status" value="1"/>
</dbReference>
<protein>
    <submittedName>
        <fullName evidence="5">3-hydroxyisobutyrate dehydrogenase</fullName>
    </submittedName>
</protein>
<dbReference type="InterPro" id="IPR008927">
    <property type="entry name" value="6-PGluconate_DH-like_C_sf"/>
</dbReference>
<dbReference type="Proteomes" id="UP000634667">
    <property type="component" value="Unassembled WGS sequence"/>
</dbReference>
<evidence type="ECO:0000256" key="2">
    <source>
        <dbReference type="ARBA" id="ARBA00023027"/>
    </source>
</evidence>
<name>A0ABQ2WK40_9ALTE</name>
<keyword evidence="2" id="KW-0520">NAD</keyword>
<organism evidence="5 6">
    <name type="scientific">Alishewanella tabrizica</name>
    <dbReference type="NCBI Taxonomy" id="671278"/>
    <lineage>
        <taxon>Bacteria</taxon>
        <taxon>Pseudomonadati</taxon>
        <taxon>Pseudomonadota</taxon>
        <taxon>Gammaproteobacteria</taxon>
        <taxon>Alteromonadales</taxon>
        <taxon>Alteromonadaceae</taxon>
        <taxon>Alishewanella</taxon>
    </lineage>
</organism>
<dbReference type="Pfam" id="PF03446">
    <property type="entry name" value="NAD_binding_2"/>
    <property type="match status" value="1"/>
</dbReference>
<evidence type="ECO:0000313" key="6">
    <source>
        <dbReference type="Proteomes" id="UP000634667"/>
    </source>
</evidence>
<keyword evidence="1" id="KW-0560">Oxidoreductase</keyword>
<evidence type="ECO:0000259" key="4">
    <source>
        <dbReference type="Pfam" id="PF14833"/>
    </source>
</evidence>
<dbReference type="SUPFAM" id="SSF51735">
    <property type="entry name" value="NAD(P)-binding Rossmann-fold domains"/>
    <property type="match status" value="1"/>
</dbReference>
<evidence type="ECO:0000259" key="3">
    <source>
        <dbReference type="Pfam" id="PF03446"/>
    </source>
</evidence>
<dbReference type="InterPro" id="IPR013328">
    <property type="entry name" value="6PGD_dom2"/>
</dbReference>
<dbReference type="InterPro" id="IPR036291">
    <property type="entry name" value="NAD(P)-bd_dom_sf"/>
</dbReference>
<dbReference type="InterPro" id="IPR029154">
    <property type="entry name" value="HIBADH-like_NADP-bd"/>
</dbReference>
<accession>A0ABQ2WK40</accession>
<dbReference type="EMBL" id="BMYR01000005">
    <property type="protein sequence ID" value="GGW59230.1"/>
    <property type="molecule type" value="Genomic_DNA"/>
</dbReference>
<sequence length="273" mass="28677">MAGFLQQKGFHVTVYNRTKAKAAQWVSQYGGAAADTPAAAVQDASIVFMCVGNDDDVRSVVYGETGVLAQLHPGSILVDHTTASAELARELAQACARQGVGFLDAPVSGGQAGAEKGVLTVMVGGEPEVFAQAEAAIQSYARCVKFLGPAGSGQLAKMVNQICIAGVVQGLAEALNFAKNAGLDGAAVVEVISQGAASSWQMQNRSLSMLDGKFDFGFAVDWMRKDLSIALNEARKNGSALPLTALVDQFYAEVQQMGGNRWDTSSLIKRLTR</sequence>
<keyword evidence="6" id="KW-1185">Reference proteome</keyword>
<reference evidence="6" key="1">
    <citation type="journal article" date="2019" name="Int. J. Syst. Evol. Microbiol.">
        <title>The Global Catalogue of Microorganisms (GCM) 10K type strain sequencing project: providing services to taxonomists for standard genome sequencing and annotation.</title>
        <authorList>
            <consortium name="The Broad Institute Genomics Platform"/>
            <consortium name="The Broad Institute Genome Sequencing Center for Infectious Disease"/>
            <person name="Wu L."/>
            <person name="Ma J."/>
        </authorList>
    </citation>
    <scope>NUCLEOTIDE SEQUENCE [LARGE SCALE GENOMIC DNA]</scope>
    <source>
        <strain evidence="6">KCTC 23723</strain>
    </source>
</reference>
<dbReference type="PANTHER" id="PTHR43060:SF15">
    <property type="entry name" value="3-HYDROXYISOBUTYRATE DEHYDROGENASE-LIKE 1, MITOCHONDRIAL-RELATED"/>
    <property type="match status" value="1"/>
</dbReference>
<comment type="caution">
    <text evidence="5">The sequence shown here is derived from an EMBL/GenBank/DDBJ whole genome shotgun (WGS) entry which is preliminary data.</text>
</comment>
<dbReference type="SUPFAM" id="SSF48179">
    <property type="entry name" value="6-phosphogluconate dehydrogenase C-terminal domain-like"/>
    <property type="match status" value="1"/>
</dbReference>
<dbReference type="Gene3D" id="1.10.1040.10">
    <property type="entry name" value="N-(1-d-carboxylethyl)-l-norvaline Dehydrogenase, domain 2"/>
    <property type="match status" value="1"/>
</dbReference>